<dbReference type="PANTHER" id="PTHR12213:SF0">
    <property type="entry name" value="CORRINOID ADENOSYLTRANSFERASE MMAB"/>
    <property type="match status" value="1"/>
</dbReference>
<dbReference type="GO" id="GO:0008817">
    <property type="term" value="F:corrinoid adenosyltransferase activity"/>
    <property type="evidence" value="ECO:0007669"/>
    <property type="project" value="UniProtKB-EC"/>
</dbReference>
<name>A0A4Q9VMH8_9HYPH</name>
<keyword evidence="6" id="KW-1185">Reference proteome</keyword>
<dbReference type="PANTHER" id="PTHR12213">
    <property type="entry name" value="CORRINOID ADENOSYLTRANSFERASE"/>
    <property type="match status" value="1"/>
</dbReference>
<dbReference type="SUPFAM" id="SSF143744">
    <property type="entry name" value="GlcG-like"/>
    <property type="match status" value="1"/>
</dbReference>
<dbReference type="Gene3D" id="3.30.450.150">
    <property type="entry name" value="Haem-degrading domain"/>
    <property type="match status" value="1"/>
</dbReference>
<dbReference type="SUPFAM" id="SSF89028">
    <property type="entry name" value="Cobalamin adenosyltransferase-like"/>
    <property type="match status" value="1"/>
</dbReference>
<reference evidence="5 6" key="1">
    <citation type="submission" date="2019-02" db="EMBL/GenBank/DDBJ databases">
        <title>Siculibacillus lacustris gen. nov., sp. nov., a new rosette-forming bacterium isolated from a freshwater crater lake (Lake St. Ana, Romania).</title>
        <authorList>
            <person name="Felfoldi T."/>
            <person name="Marton Z."/>
            <person name="Szabo A."/>
            <person name="Mentes A."/>
            <person name="Boka K."/>
            <person name="Marialigeti K."/>
            <person name="Mathe I."/>
            <person name="Koncz M."/>
            <person name="Schumann P."/>
            <person name="Toth E."/>
        </authorList>
    </citation>
    <scope>NUCLEOTIDE SEQUENCE [LARGE SCALE GENOMIC DNA]</scope>
    <source>
        <strain evidence="5 6">SA-279</strain>
    </source>
</reference>
<dbReference type="GO" id="GO:0005524">
    <property type="term" value="F:ATP binding"/>
    <property type="evidence" value="ECO:0007669"/>
    <property type="project" value="UniProtKB-KW"/>
</dbReference>
<dbReference type="EMBL" id="SJFN01000018">
    <property type="protein sequence ID" value="TBW36776.1"/>
    <property type="molecule type" value="Genomic_DNA"/>
</dbReference>
<sequence>MSVYTRGGDKGDTSLLGGVRVPKDSLRIEVYGTLDEATSMLGLARATSECDDLCRMILDLQGEFIDVMGELASGPFTDAPVQLPKGRSFRVDGTHVARLEQWIDALQAERLPAHHFVRPGGSPAAAALDVARTFVRRAERRLVTLSREEPVNPQLVIYFNRLSDLFYMMARIDEQRCVARAVERQLVARTPSSTGGSTMTALTLAACDRMVDAGVARAGQLGIAVVLAVADAAGQLVELRRMDDALVVSLTLAPAKAHTAAAVRLPTQELARLSQPGGPLYGIDANSPGITLVGGGLPLLHDRGLVGAVGVSGGSVEQDIEVASAMAAAFQALAKDAK</sequence>
<evidence type="ECO:0000313" key="5">
    <source>
        <dbReference type="EMBL" id="TBW36776.1"/>
    </source>
</evidence>
<comment type="caution">
    <text evidence="5">The sequence shown here is derived from an EMBL/GenBank/DDBJ whole genome shotgun (WGS) entry which is preliminary data.</text>
</comment>
<dbReference type="EC" id="2.5.1.17" evidence="5"/>
<organism evidence="5 6">
    <name type="scientific">Siculibacillus lacustris</name>
    <dbReference type="NCBI Taxonomy" id="1549641"/>
    <lineage>
        <taxon>Bacteria</taxon>
        <taxon>Pseudomonadati</taxon>
        <taxon>Pseudomonadota</taxon>
        <taxon>Alphaproteobacteria</taxon>
        <taxon>Hyphomicrobiales</taxon>
        <taxon>Ancalomicrobiaceae</taxon>
        <taxon>Siculibacillus</taxon>
    </lineage>
</organism>
<feature type="domain" description="Cobalamin adenosyltransferase-like" evidence="4">
    <location>
        <begin position="3"/>
        <end position="172"/>
    </location>
</feature>
<dbReference type="InterPro" id="IPR029499">
    <property type="entry name" value="PduO-typ"/>
</dbReference>
<dbReference type="InterPro" id="IPR016030">
    <property type="entry name" value="CblAdoTrfase-like"/>
</dbReference>
<dbReference type="InterPro" id="IPR038084">
    <property type="entry name" value="PduO/GlcC-like_sf"/>
</dbReference>
<dbReference type="AlphaFoldDB" id="A0A4Q9VMH8"/>
<dbReference type="Gene3D" id="1.20.1200.10">
    <property type="entry name" value="Cobalamin adenosyltransferase-like"/>
    <property type="match status" value="1"/>
</dbReference>
<dbReference type="Pfam" id="PF01923">
    <property type="entry name" value="Cob_adeno_trans"/>
    <property type="match status" value="1"/>
</dbReference>
<dbReference type="OrthoDB" id="9815788at2"/>
<dbReference type="RefSeq" id="WP_131310040.1">
    <property type="nucleotide sequence ID" value="NZ_SJFN01000018.1"/>
</dbReference>
<dbReference type="InterPro" id="IPR036451">
    <property type="entry name" value="CblAdoTrfase-like_sf"/>
</dbReference>
<evidence type="ECO:0000256" key="2">
    <source>
        <dbReference type="ARBA" id="ARBA00022741"/>
    </source>
</evidence>
<evidence type="ECO:0000313" key="6">
    <source>
        <dbReference type="Proteomes" id="UP000292781"/>
    </source>
</evidence>
<keyword evidence="1 5" id="KW-0808">Transferase</keyword>
<evidence type="ECO:0000256" key="1">
    <source>
        <dbReference type="ARBA" id="ARBA00022679"/>
    </source>
</evidence>
<protein>
    <submittedName>
        <fullName evidence="5">Cob(I)yrinic acid a,c-diamide adenosyltransferase</fullName>
        <ecNumber evidence="5">2.5.1.17</ecNumber>
    </submittedName>
</protein>
<gene>
    <name evidence="5" type="ORF">EYW49_13115</name>
</gene>
<dbReference type="Proteomes" id="UP000292781">
    <property type="component" value="Unassembled WGS sequence"/>
</dbReference>
<dbReference type="NCBIfam" id="TIGR00636">
    <property type="entry name" value="PduO_Nterm"/>
    <property type="match status" value="1"/>
</dbReference>
<dbReference type="InterPro" id="IPR005624">
    <property type="entry name" value="PduO/GlcC-like"/>
</dbReference>
<keyword evidence="2" id="KW-0547">Nucleotide-binding</keyword>
<keyword evidence="3" id="KW-0067">ATP-binding</keyword>
<evidence type="ECO:0000259" key="4">
    <source>
        <dbReference type="Pfam" id="PF01923"/>
    </source>
</evidence>
<dbReference type="Pfam" id="PF03928">
    <property type="entry name" value="HbpS-like"/>
    <property type="match status" value="1"/>
</dbReference>
<accession>A0A4Q9VMH8</accession>
<proteinExistence type="predicted"/>
<evidence type="ECO:0000256" key="3">
    <source>
        <dbReference type="ARBA" id="ARBA00022840"/>
    </source>
</evidence>